<dbReference type="Pfam" id="PF12833">
    <property type="entry name" value="HTH_18"/>
    <property type="match status" value="1"/>
</dbReference>
<name>A0A7K1US94_9NOCA</name>
<dbReference type="InterPro" id="IPR009057">
    <property type="entry name" value="Homeodomain-like_sf"/>
</dbReference>
<reference evidence="6 7" key="1">
    <citation type="submission" date="2019-12" db="EMBL/GenBank/DDBJ databases">
        <title>Nocardia sp. nov. ET3-3 isolated from soil.</title>
        <authorList>
            <person name="Kanchanasin P."/>
            <person name="Tanasupawat S."/>
            <person name="Yuki M."/>
            <person name="Kudo T."/>
        </authorList>
    </citation>
    <scope>NUCLEOTIDE SEQUENCE [LARGE SCALE GENOMIC DNA]</scope>
    <source>
        <strain evidence="6 7">ET3-3</strain>
    </source>
</reference>
<keyword evidence="1" id="KW-0805">Transcription regulation</keyword>
<dbReference type="InterPro" id="IPR018060">
    <property type="entry name" value="HTH_AraC"/>
</dbReference>
<proteinExistence type="predicted"/>
<dbReference type="Pfam" id="PF12625">
    <property type="entry name" value="Arabinose_bd"/>
    <property type="match status" value="1"/>
</dbReference>
<dbReference type="SUPFAM" id="SSF46689">
    <property type="entry name" value="Homeodomain-like"/>
    <property type="match status" value="1"/>
</dbReference>
<dbReference type="PANTHER" id="PTHR47894:SF1">
    <property type="entry name" value="HTH-TYPE TRANSCRIPTIONAL REGULATOR VQSM"/>
    <property type="match status" value="1"/>
</dbReference>
<dbReference type="GO" id="GO:0005829">
    <property type="term" value="C:cytosol"/>
    <property type="evidence" value="ECO:0007669"/>
    <property type="project" value="TreeGrafter"/>
</dbReference>
<keyword evidence="2" id="KW-0238">DNA-binding</keyword>
<feature type="compositionally biased region" description="Basic and acidic residues" evidence="4">
    <location>
        <begin position="30"/>
        <end position="41"/>
    </location>
</feature>
<evidence type="ECO:0000256" key="1">
    <source>
        <dbReference type="ARBA" id="ARBA00023015"/>
    </source>
</evidence>
<protein>
    <submittedName>
        <fullName evidence="6">Helix-turn-helix domain-containing protein</fullName>
    </submittedName>
</protein>
<dbReference type="InterPro" id="IPR032687">
    <property type="entry name" value="AraC-type_N"/>
</dbReference>
<evidence type="ECO:0000313" key="6">
    <source>
        <dbReference type="EMBL" id="MVU77204.1"/>
    </source>
</evidence>
<gene>
    <name evidence="6" type="ORF">GPX89_08080</name>
</gene>
<keyword evidence="3" id="KW-0804">Transcription</keyword>
<evidence type="ECO:0000256" key="4">
    <source>
        <dbReference type="SAM" id="MobiDB-lite"/>
    </source>
</evidence>
<dbReference type="GO" id="GO:0000976">
    <property type="term" value="F:transcription cis-regulatory region binding"/>
    <property type="evidence" value="ECO:0007669"/>
    <property type="project" value="TreeGrafter"/>
</dbReference>
<organism evidence="6 7">
    <name type="scientific">Nocardia terrae</name>
    <dbReference type="NCBI Taxonomy" id="2675851"/>
    <lineage>
        <taxon>Bacteria</taxon>
        <taxon>Bacillati</taxon>
        <taxon>Actinomycetota</taxon>
        <taxon>Actinomycetes</taxon>
        <taxon>Mycobacteriales</taxon>
        <taxon>Nocardiaceae</taxon>
        <taxon>Nocardia</taxon>
    </lineage>
</organism>
<feature type="domain" description="HTH araC/xylS-type" evidence="5">
    <location>
        <begin position="317"/>
        <end position="395"/>
    </location>
</feature>
<sequence length="407" mass="45431">MSAARRVNVAAAEINRRRRFGSMHNSGRHGLCDTDPRETTLRHQPSGTMPRRTVNEDYSYMFDWDLVRNTSSVHVMTRLAEERGMASAACLTGTGLPPESVIDPNTEVTARQELTVVRNLLARFGTEPGLGVEAGSRYHISLYGPFGLALLSSRTLRDAVGVALNYVELAFVFGQLNFEESGGEARIVYDDRDVPADVRAFLAERVMTGAQMIGQEVFSAGIPIHRVAFRHHGPADTSRYRTVFGVEPSFGADRNELAFDPAYLDMPLPQANEWARSTCEQMCRELLTRRHARTGIAGTVRDLLVRTPGLVPDQTTVAAALFISPRTLSRRLAEEGTTFRGLLDEVRQALSEELLDRTDMTTEQVSARLGYAEAASFIRAFRRWNGCPPQEYRTRVLRRTAREPELV</sequence>
<dbReference type="Gene3D" id="1.10.10.60">
    <property type="entry name" value="Homeodomain-like"/>
    <property type="match status" value="1"/>
</dbReference>
<evidence type="ECO:0000313" key="7">
    <source>
        <dbReference type="Proteomes" id="UP000466794"/>
    </source>
</evidence>
<accession>A0A7K1US94</accession>
<comment type="caution">
    <text evidence="6">The sequence shown here is derived from an EMBL/GenBank/DDBJ whole genome shotgun (WGS) entry which is preliminary data.</text>
</comment>
<dbReference type="GO" id="GO:0003700">
    <property type="term" value="F:DNA-binding transcription factor activity"/>
    <property type="evidence" value="ECO:0007669"/>
    <property type="project" value="InterPro"/>
</dbReference>
<keyword evidence="7" id="KW-1185">Reference proteome</keyword>
<dbReference type="PANTHER" id="PTHR47894">
    <property type="entry name" value="HTH-TYPE TRANSCRIPTIONAL REGULATOR GADX"/>
    <property type="match status" value="1"/>
</dbReference>
<evidence type="ECO:0000259" key="5">
    <source>
        <dbReference type="PROSITE" id="PS01124"/>
    </source>
</evidence>
<dbReference type="Proteomes" id="UP000466794">
    <property type="component" value="Unassembled WGS sequence"/>
</dbReference>
<dbReference type="SMART" id="SM00342">
    <property type="entry name" value="HTH_ARAC"/>
    <property type="match status" value="1"/>
</dbReference>
<evidence type="ECO:0000256" key="2">
    <source>
        <dbReference type="ARBA" id="ARBA00023125"/>
    </source>
</evidence>
<evidence type="ECO:0000256" key="3">
    <source>
        <dbReference type="ARBA" id="ARBA00023163"/>
    </source>
</evidence>
<dbReference type="PROSITE" id="PS01124">
    <property type="entry name" value="HTH_ARAC_FAMILY_2"/>
    <property type="match status" value="1"/>
</dbReference>
<feature type="region of interest" description="Disordered" evidence="4">
    <location>
        <begin position="22"/>
        <end position="52"/>
    </location>
</feature>
<dbReference type="EMBL" id="WRPP01000001">
    <property type="protein sequence ID" value="MVU77204.1"/>
    <property type="molecule type" value="Genomic_DNA"/>
</dbReference>
<dbReference type="AlphaFoldDB" id="A0A7K1US94"/>